<evidence type="ECO:0000256" key="2">
    <source>
        <dbReference type="SAM" id="Phobius"/>
    </source>
</evidence>
<feature type="coiled-coil region" evidence="1">
    <location>
        <begin position="39"/>
        <end position="73"/>
    </location>
</feature>
<name>A0A931IW89_9BURK</name>
<keyword evidence="2" id="KW-1133">Transmembrane helix</keyword>
<feature type="transmembrane region" description="Helical" evidence="2">
    <location>
        <begin position="6"/>
        <end position="28"/>
    </location>
</feature>
<keyword evidence="1" id="KW-0175">Coiled coil</keyword>
<proteinExistence type="predicted"/>
<keyword evidence="2" id="KW-0472">Membrane</keyword>
<sequence length="127" mass="13953">MNDWQLAPLMAGLTVGLAFGGGVVALWAERRRRAWRSFAQRAEQARQHLLQQNTQARKQVELVQAELNAARHLLAVHSAQTGQSRFPDGAATPGRTEPAGPVIGYLQTDLERSADGFASTQVVWRAH</sequence>
<dbReference type="Proteomes" id="UP000620139">
    <property type="component" value="Unassembled WGS sequence"/>
</dbReference>
<comment type="caution">
    <text evidence="3">The sequence shown here is derived from an EMBL/GenBank/DDBJ whole genome shotgun (WGS) entry which is preliminary data.</text>
</comment>
<reference evidence="3" key="1">
    <citation type="submission" date="2020-12" db="EMBL/GenBank/DDBJ databases">
        <title>The genome sequence of Inhella sp. 4Y17.</title>
        <authorList>
            <person name="Liu Y."/>
        </authorList>
    </citation>
    <scope>NUCLEOTIDE SEQUENCE</scope>
    <source>
        <strain evidence="3">4Y10</strain>
    </source>
</reference>
<keyword evidence="4" id="KW-1185">Reference proteome</keyword>
<dbReference type="RefSeq" id="WP_198100303.1">
    <property type="nucleotide sequence ID" value="NZ_JAEDAL010000002.1"/>
</dbReference>
<evidence type="ECO:0000256" key="1">
    <source>
        <dbReference type="SAM" id="Coils"/>
    </source>
</evidence>
<evidence type="ECO:0000313" key="4">
    <source>
        <dbReference type="Proteomes" id="UP000620139"/>
    </source>
</evidence>
<accession>A0A931IW89</accession>
<dbReference type="EMBL" id="JAEDAL010000002">
    <property type="protein sequence ID" value="MBH9552716.1"/>
    <property type="molecule type" value="Genomic_DNA"/>
</dbReference>
<organism evidence="3 4">
    <name type="scientific">Inhella gelatinilytica</name>
    <dbReference type="NCBI Taxonomy" id="2795030"/>
    <lineage>
        <taxon>Bacteria</taxon>
        <taxon>Pseudomonadati</taxon>
        <taxon>Pseudomonadota</taxon>
        <taxon>Betaproteobacteria</taxon>
        <taxon>Burkholderiales</taxon>
        <taxon>Sphaerotilaceae</taxon>
        <taxon>Inhella</taxon>
    </lineage>
</organism>
<keyword evidence="2" id="KW-0812">Transmembrane</keyword>
<dbReference type="AlphaFoldDB" id="A0A931IW89"/>
<gene>
    <name evidence="3" type="ORF">I7X43_07600</name>
</gene>
<evidence type="ECO:0000313" key="3">
    <source>
        <dbReference type="EMBL" id="MBH9552716.1"/>
    </source>
</evidence>
<protein>
    <submittedName>
        <fullName evidence="3">Uncharacterized protein</fullName>
    </submittedName>
</protein>